<organism evidence="4 5">
    <name type="scientific">Vanrija albida</name>
    <dbReference type="NCBI Taxonomy" id="181172"/>
    <lineage>
        <taxon>Eukaryota</taxon>
        <taxon>Fungi</taxon>
        <taxon>Dikarya</taxon>
        <taxon>Basidiomycota</taxon>
        <taxon>Agaricomycotina</taxon>
        <taxon>Tremellomycetes</taxon>
        <taxon>Trichosporonales</taxon>
        <taxon>Trichosporonaceae</taxon>
        <taxon>Vanrija</taxon>
    </lineage>
</organism>
<dbReference type="CDD" id="cd05288">
    <property type="entry name" value="PGDH"/>
    <property type="match status" value="1"/>
</dbReference>
<dbReference type="InterPro" id="IPR020843">
    <property type="entry name" value="ER"/>
</dbReference>
<dbReference type="Gene3D" id="3.40.50.720">
    <property type="entry name" value="NAD(P)-binding Rossmann-like Domain"/>
    <property type="match status" value="1"/>
</dbReference>
<dbReference type="InterPro" id="IPR011032">
    <property type="entry name" value="GroES-like_sf"/>
</dbReference>
<feature type="region of interest" description="Disordered" evidence="2">
    <location>
        <begin position="41"/>
        <end position="88"/>
    </location>
</feature>
<accession>A0ABR3PRV0</accession>
<dbReference type="InterPro" id="IPR036291">
    <property type="entry name" value="NAD(P)-bd_dom_sf"/>
</dbReference>
<dbReference type="InterPro" id="IPR041694">
    <property type="entry name" value="ADH_N_2"/>
</dbReference>
<feature type="domain" description="Enoyl reductase (ER)" evidence="3">
    <location>
        <begin position="161"/>
        <end position="485"/>
    </location>
</feature>
<dbReference type="Gene3D" id="3.90.180.10">
    <property type="entry name" value="Medium-chain alcohol dehydrogenases, catalytic domain"/>
    <property type="match status" value="1"/>
</dbReference>
<proteinExistence type="predicted"/>
<evidence type="ECO:0000256" key="1">
    <source>
        <dbReference type="ARBA" id="ARBA00023002"/>
    </source>
</evidence>
<evidence type="ECO:0000313" key="4">
    <source>
        <dbReference type="EMBL" id="KAL1404842.1"/>
    </source>
</evidence>
<name>A0ABR3PRV0_9TREE</name>
<dbReference type="SUPFAM" id="SSF50129">
    <property type="entry name" value="GroES-like"/>
    <property type="match status" value="1"/>
</dbReference>
<dbReference type="Pfam" id="PF16884">
    <property type="entry name" value="ADH_N_2"/>
    <property type="match status" value="1"/>
</dbReference>
<protein>
    <submittedName>
        <fullName evidence="4">Quinone oxidoreductase</fullName>
    </submittedName>
</protein>
<dbReference type="RefSeq" id="XP_069204786.1">
    <property type="nucleotide sequence ID" value="XM_069356849.1"/>
</dbReference>
<dbReference type="PANTHER" id="PTHR43205">
    <property type="entry name" value="PROSTAGLANDIN REDUCTASE"/>
    <property type="match status" value="1"/>
</dbReference>
<evidence type="ECO:0000256" key="2">
    <source>
        <dbReference type="SAM" id="MobiDB-lite"/>
    </source>
</evidence>
<evidence type="ECO:0000259" key="3">
    <source>
        <dbReference type="SMART" id="SM00829"/>
    </source>
</evidence>
<comment type="caution">
    <text evidence="4">The sequence shown here is derived from an EMBL/GenBank/DDBJ whole genome shotgun (WGS) entry which is preliminary data.</text>
</comment>
<dbReference type="PANTHER" id="PTHR43205:SF19">
    <property type="entry name" value="ENOYL REDUCTASE (ER) DOMAIN-CONTAINING PROTEIN"/>
    <property type="match status" value="1"/>
</dbReference>
<sequence length="489" mass="53545">MVDMANPTSLRYSTHSHYHPRSAVHRRDYFGFTDCTPPEPFKPKLAFNPPPKKAFPPPPQKKAAKPPLTQSFKPPPKPSSPRPNRDPATLLSRRSVLARLSNRAQSSRPIPKLPEPLRHPIRSFQATANSSLPNHYLPNHLHRMSSITNTKAVVLDHLVDGEVSTRHFRLENKPISDIKDGQVLVQIVAFSHEPAQRQWIDANTDERRLYTTLIKPGETVRAPIVGRVIASKLPKYPVGTTLAGFHGWAEYAVLNEGEIFAAVPPTADGKVDLHALDVFGLAGNTAYVASAKYGKIEPGSTVVVSGAAGAIGSLLVQLAKKVYGAGRVVGIAGGKAKCDWVKTLGADECVDYKSPDWEEQLRAAVPDYADVYFDNVGGPMLDVMLQLVRPNGTIVVVGAISTYNGEALKLANWPQVIYNRLTIRGFINLDHPELITKGQAEFAKWIAEGKIDVSDIQTVVQDKIEDVPKTWLRLFDGSGKGKIISQIAA</sequence>
<feature type="compositionally biased region" description="Pro residues" evidence="2">
    <location>
        <begin position="48"/>
        <end position="60"/>
    </location>
</feature>
<dbReference type="Proteomes" id="UP001565368">
    <property type="component" value="Unassembled WGS sequence"/>
</dbReference>
<dbReference type="GeneID" id="95989496"/>
<dbReference type="SUPFAM" id="SSF51735">
    <property type="entry name" value="NAD(P)-binding Rossmann-fold domains"/>
    <property type="match status" value="1"/>
</dbReference>
<reference evidence="4 5" key="1">
    <citation type="submission" date="2023-08" db="EMBL/GenBank/DDBJ databases">
        <title>Annotated Genome Sequence of Vanrija albida AlHP1.</title>
        <authorList>
            <person name="Herzog R."/>
        </authorList>
    </citation>
    <scope>NUCLEOTIDE SEQUENCE [LARGE SCALE GENOMIC DNA]</scope>
    <source>
        <strain evidence="4 5">AlHP1</strain>
    </source>
</reference>
<dbReference type="InterPro" id="IPR013149">
    <property type="entry name" value="ADH-like_C"/>
</dbReference>
<evidence type="ECO:0000313" key="5">
    <source>
        <dbReference type="Proteomes" id="UP001565368"/>
    </source>
</evidence>
<keyword evidence="5" id="KW-1185">Reference proteome</keyword>
<dbReference type="InterPro" id="IPR045010">
    <property type="entry name" value="MDR_fam"/>
</dbReference>
<dbReference type="Pfam" id="PF00107">
    <property type="entry name" value="ADH_zinc_N"/>
    <property type="match status" value="1"/>
</dbReference>
<keyword evidence="1" id="KW-0560">Oxidoreductase</keyword>
<dbReference type="EMBL" id="JBBXJM010000007">
    <property type="protein sequence ID" value="KAL1404842.1"/>
    <property type="molecule type" value="Genomic_DNA"/>
</dbReference>
<gene>
    <name evidence="4" type="primary">QOR1_3</name>
    <name evidence="4" type="ORF">Q8F55_008453</name>
</gene>
<dbReference type="SMART" id="SM00829">
    <property type="entry name" value="PKS_ER"/>
    <property type="match status" value="1"/>
</dbReference>